<dbReference type="RefSeq" id="WP_107728529.1">
    <property type="nucleotide sequence ID" value="NZ_PZZP01000004.1"/>
</dbReference>
<protein>
    <recommendedName>
        <fullName evidence="3">DUF1963 domain-containing protein</fullName>
    </recommendedName>
</protein>
<sequence>MFCYTPKVTLGDYVPKQTSLEDKFGGLPWGLPPERWPLCGECGEPLTFLAQFSSHPQRFSLGKEGRVLFLFSCQDDCSTFDREAGANAVVIVDRDDLVAGLTAAPPSFDESLMLAEARVVEWVQYEEPLPDEEKWKCYDRKAWAENEQALNRQIVHRTKLGGFPSWIHRVHSHPQGYFFAGQYLTGPDDFVQSEEIVNATDENNILRYLLRGIENGIGYLFINPDAVEPKGELIVDYY</sequence>
<evidence type="ECO:0000313" key="1">
    <source>
        <dbReference type="EMBL" id="PTM53238.1"/>
    </source>
</evidence>
<gene>
    <name evidence="1" type="ORF">C8J48_3549</name>
</gene>
<dbReference type="Proteomes" id="UP000241639">
    <property type="component" value="Unassembled WGS sequence"/>
</dbReference>
<evidence type="ECO:0008006" key="3">
    <source>
        <dbReference type="Google" id="ProtNLM"/>
    </source>
</evidence>
<dbReference type="OrthoDB" id="571198at2"/>
<dbReference type="InterPro" id="IPR035948">
    <property type="entry name" value="YwqG-like_sf"/>
</dbReference>
<dbReference type="EMBL" id="PZZP01000004">
    <property type="protein sequence ID" value="PTM53238.1"/>
    <property type="molecule type" value="Genomic_DNA"/>
</dbReference>
<dbReference type="SUPFAM" id="SSF103032">
    <property type="entry name" value="Hypothetical protein YwqG"/>
    <property type="match status" value="1"/>
</dbReference>
<reference evidence="1 2" key="1">
    <citation type="submission" date="2018-04" db="EMBL/GenBank/DDBJ databases">
        <title>Genomic Encyclopedia of Archaeal and Bacterial Type Strains, Phase II (KMG-II): from individual species to whole genera.</title>
        <authorList>
            <person name="Goeker M."/>
        </authorList>
    </citation>
    <scope>NUCLEOTIDE SEQUENCE [LARGE SCALE GENOMIC DNA]</scope>
    <source>
        <strain evidence="1 2">DSM 45169</strain>
    </source>
</reference>
<keyword evidence="2" id="KW-1185">Reference proteome</keyword>
<dbReference type="Gene3D" id="2.30.320.10">
    <property type="entry name" value="YwqG-like"/>
    <property type="match status" value="1"/>
</dbReference>
<proteinExistence type="predicted"/>
<dbReference type="AlphaFoldDB" id="A0A2T4Z0G7"/>
<evidence type="ECO:0000313" key="2">
    <source>
        <dbReference type="Proteomes" id="UP000241639"/>
    </source>
</evidence>
<accession>A0A2T4Z0G7</accession>
<comment type="caution">
    <text evidence="1">The sequence shown here is derived from an EMBL/GenBank/DDBJ whole genome shotgun (WGS) entry which is preliminary data.</text>
</comment>
<organism evidence="1 2">
    <name type="scientific">Desmospora activa DSM 45169</name>
    <dbReference type="NCBI Taxonomy" id="1121389"/>
    <lineage>
        <taxon>Bacteria</taxon>
        <taxon>Bacillati</taxon>
        <taxon>Bacillota</taxon>
        <taxon>Bacilli</taxon>
        <taxon>Bacillales</taxon>
        <taxon>Thermoactinomycetaceae</taxon>
        <taxon>Desmospora</taxon>
    </lineage>
</organism>
<name>A0A2T4Z0G7_9BACL</name>